<proteinExistence type="predicted"/>
<name>A0A2P2IQ01_RHIMU</name>
<dbReference type="AlphaFoldDB" id="A0A2P2IQ01"/>
<reference evidence="1" key="1">
    <citation type="submission" date="2018-02" db="EMBL/GenBank/DDBJ databases">
        <title>Rhizophora mucronata_Transcriptome.</title>
        <authorList>
            <person name="Meera S.P."/>
            <person name="Sreeshan A."/>
            <person name="Augustine A."/>
        </authorList>
    </citation>
    <scope>NUCLEOTIDE SEQUENCE</scope>
    <source>
        <tissue evidence="1">Leaf</tissue>
    </source>
</reference>
<accession>A0A2P2IQ01</accession>
<sequence length="20" mass="2351">MRKRKFWVGIGSRLVSFLGL</sequence>
<evidence type="ECO:0000313" key="1">
    <source>
        <dbReference type="EMBL" id="MBW83300.1"/>
    </source>
</evidence>
<dbReference type="EMBL" id="GGEC01002817">
    <property type="protein sequence ID" value="MBW83300.1"/>
    <property type="molecule type" value="Transcribed_RNA"/>
</dbReference>
<protein>
    <submittedName>
        <fullName evidence="1">Uncharacterized protein</fullName>
    </submittedName>
</protein>
<organism evidence="1">
    <name type="scientific">Rhizophora mucronata</name>
    <name type="common">Asiatic mangrove</name>
    <dbReference type="NCBI Taxonomy" id="61149"/>
    <lineage>
        <taxon>Eukaryota</taxon>
        <taxon>Viridiplantae</taxon>
        <taxon>Streptophyta</taxon>
        <taxon>Embryophyta</taxon>
        <taxon>Tracheophyta</taxon>
        <taxon>Spermatophyta</taxon>
        <taxon>Magnoliopsida</taxon>
        <taxon>eudicotyledons</taxon>
        <taxon>Gunneridae</taxon>
        <taxon>Pentapetalae</taxon>
        <taxon>rosids</taxon>
        <taxon>fabids</taxon>
        <taxon>Malpighiales</taxon>
        <taxon>Rhizophoraceae</taxon>
        <taxon>Rhizophora</taxon>
    </lineage>
</organism>